<keyword evidence="4" id="KW-1185">Reference proteome</keyword>
<feature type="compositionally biased region" description="Low complexity" evidence="1">
    <location>
        <begin position="43"/>
        <end position="66"/>
    </location>
</feature>
<organism evidence="3 4">
    <name type="scientific">Brevibacterium samyangense</name>
    <dbReference type="NCBI Taxonomy" id="366888"/>
    <lineage>
        <taxon>Bacteria</taxon>
        <taxon>Bacillati</taxon>
        <taxon>Actinomycetota</taxon>
        <taxon>Actinomycetes</taxon>
        <taxon>Micrococcales</taxon>
        <taxon>Brevibacteriaceae</taxon>
        <taxon>Brevibacterium</taxon>
    </lineage>
</organism>
<sequence length="406" mass="41990">MSSGNYPGAMGPGPGGPHSGPGPFGTGAVPPRPGQPPVPAPAPAFAGSGPQPGAGSPVSAGPAGPTGTSGGRKRLPLVLSLVAVGIVVVLVVVGIFTVNSVNRSNYGPDAVAVEYLEALEAGDIAKVNDMAPLTVPNGASEELLDAKYLTNATERITDVRVLDTTVNGDTATIDAQYTLGGQEFPLPLSATKDGRTGVFFDNWTLQGPVLPTVSLSLPFVEGVTLNGEEFVPREGTTQYALVPGSYSLATPGGKYWLEAEDTISVGFPDTPAPEPISLTVTPPPTDTYTADVQKAVESALTECAKQKNVVNEGCPFTAEGEDQGLTTTEDVPDGSVEFSIDSQPTVEAELSADLAAGSFRTTTAGEYSWTGESKEHDNQRLWKGSGPLDPSGSVFIENDTVRVEFW</sequence>
<evidence type="ECO:0000256" key="2">
    <source>
        <dbReference type="SAM" id="Phobius"/>
    </source>
</evidence>
<dbReference type="RefSeq" id="WP_344311002.1">
    <property type="nucleotide sequence ID" value="NZ_BAAANO010000043.1"/>
</dbReference>
<feature type="compositionally biased region" description="Gly residues" evidence="1">
    <location>
        <begin position="10"/>
        <end position="25"/>
    </location>
</feature>
<dbReference type="Proteomes" id="UP001500755">
    <property type="component" value="Unassembled WGS sequence"/>
</dbReference>
<keyword evidence="2" id="KW-1133">Transmembrane helix</keyword>
<feature type="compositionally biased region" description="Pro residues" evidence="1">
    <location>
        <begin position="30"/>
        <end position="42"/>
    </location>
</feature>
<name>A0ABN2TQA8_9MICO</name>
<dbReference type="EMBL" id="BAAANO010000043">
    <property type="protein sequence ID" value="GAA2016024.1"/>
    <property type="molecule type" value="Genomic_DNA"/>
</dbReference>
<reference evidence="3 4" key="1">
    <citation type="journal article" date="2019" name="Int. J. Syst. Evol. Microbiol.">
        <title>The Global Catalogue of Microorganisms (GCM) 10K type strain sequencing project: providing services to taxonomists for standard genome sequencing and annotation.</title>
        <authorList>
            <consortium name="The Broad Institute Genomics Platform"/>
            <consortium name="The Broad Institute Genome Sequencing Center for Infectious Disease"/>
            <person name="Wu L."/>
            <person name="Ma J."/>
        </authorList>
    </citation>
    <scope>NUCLEOTIDE SEQUENCE [LARGE SCALE GENOMIC DNA]</scope>
    <source>
        <strain evidence="3 4">JCM 14546</strain>
    </source>
</reference>
<comment type="caution">
    <text evidence="3">The sequence shown here is derived from an EMBL/GenBank/DDBJ whole genome shotgun (WGS) entry which is preliminary data.</text>
</comment>
<gene>
    <name evidence="3" type="ORF">GCM10009755_29630</name>
</gene>
<evidence type="ECO:0000313" key="3">
    <source>
        <dbReference type="EMBL" id="GAA2016024.1"/>
    </source>
</evidence>
<feature type="transmembrane region" description="Helical" evidence="2">
    <location>
        <begin position="77"/>
        <end position="98"/>
    </location>
</feature>
<evidence type="ECO:0000256" key="1">
    <source>
        <dbReference type="SAM" id="MobiDB-lite"/>
    </source>
</evidence>
<keyword evidence="2" id="KW-0812">Transmembrane</keyword>
<accession>A0ABN2TQA8</accession>
<feature type="region of interest" description="Disordered" evidence="1">
    <location>
        <begin position="1"/>
        <end position="70"/>
    </location>
</feature>
<protein>
    <submittedName>
        <fullName evidence="3">Uncharacterized protein</fullName>
    </submittedName>
</protein>
<proteinExistence type="predicted"/>
<keyword evidence="2" id="KW-0472">Membrane</keyword>
<evidence type="ECO:0000313" key="4">
    <source>
        <dbReference type="Proteomes" id="UP001500755"/>
    </source>
</evidence>